<feature type="compositionally biased region" description="Polar residues" evidence="1">
    <location>
        <begin position="1"/>
        <end position="11"/>
    </location>
</feature>
<protein>
    <submittedName>
        <fullName evidence="2">Uncharacterized protein</fullName>
    </submittedName>
</protein>
<dbReference type="Proteomes" id="UP000570678">
    <property type="component" value="Unassembled WGS sequence"/>
</dbReference>
<dbReference type="EMBL" id="JAAXOT010000024">
    <property type="protein sequence ID" value="NKY60522.1"/>
    <property type="molecule type" value="Genomic_DNA"/>
</dbReference>
<feature type="region of interest" description="Disordered" evidence="1">
    <location>
        <begin position="1"/>
        <end position="45"/>
    </location>
</feature>
<name>A0A846YTC6_9NOCA</name>
<evidence type="ECO:0000313" key="2">
    <source>
        <dbReference type="EMBL" id="NKY60522.1"/>
    </source>
</evidence>
<dbReference type="AlphaFoldDB" id="A0A846YTC6"/>
<sequence length="115" mass="12900">MPVPPTRTSIHQPAGIDPTPAGIAPTDDHLRQERPKLPTRRTHNQSMAATIRLWHTRNLDLLERVAAGLRHLDNAACNSTDPIRGRAHAIHLMADHTKHDCARFRLAAQYIEAQQ</sequence>
<proteinExistence type="predicted"/>
<evidence type="ECO:0000313" key="3">
    <source>
        <dbReference type="Proteomes" id="UP000570678"/>
    </source>
</evidence>
<reference evidence="2 3" key="1">
    <citation type="submission" date="2020-04" db="EMBL/GenBank/DDBJ databases">
        <title>MicrobeNet Type strains.</title>
        <authorList>
            <person name="Nicholson A.C."/>
        </authorList>
    </citation>
    <scope>NUCLEOTIDE SEQUENCE [LARGE SCALE GENOMIC DNA]</scope>
    <source>
        <strain evidence="2 3">JCM 3332</strain>
    </source>
</reference>
<accession>A0A846YTC6</accession>
<comment type="caution">
    <text evidence="2">The sequence shown here is derived from an EMBL/GenBank/DDBJ whole genome shotgun (WGS) entry which is preliminary data.</text>
</comment>
<keyword evidence="3" id="KW-1185">Reference proteome</keyword>
<evidence type="ECO:0000256" key="1">
    <source>
        <dbReference type="SAM" id="MobiDB-lite"/>
    </source>
</evidence>
<dbReference type="RefSeq" id="WP_062978558.1">
    <property type="nucleotide sequence ID" value="NZ_JAAXOT010000024.1"/>
</dbReference>
<organism evidence="2 3">
    <name type="scientific">Nocardia flavorosea</name>
    <dbReference type="NCBI Taxonomy" id="53429"/>
    <lineage>
        <taxon>Bacteria</taxon>
        <taxon>Bacillati</taxon>
        <taxon>Actinomycetota</taxon>
        <taxon>Actinomycetes</taxon>
        <taxon>Mycobacteriales</taxon>
        <taxon>Nocardiaceae</taxon>
        <taxon>Nocardia</taxon>
    </lineage>
</organism>
<gene>
    <name evidence="2" type="ORF">HGA15_31155</name>
</gene>
<feature type="compositionally biased region" description="Basic and acidic residues" evidence="1">
    <location>
        <begin position="26"/>
        <end position="36"/>
    </location>
</feature>